<sequence length="156" mass="17882">DHCDPLDTINYIGIDWTEVHRFERARPRWEPWRLEAPLTETNLSKADLLAWAEAEGLPQQRLYEMGMPHANCGGGCVKAGQGHFAKLLENFPERFTEWEDNEEAVRQHLGKDVAILRDRRGGTTKPLTLRRLRERLAEKDEQLDLLDFGGCGCAID</sequence>
<evidence type="ECO:0000313" key="1">
    <source>
        <dbReference type="EMBL" id="GAG17182.1"/>
    </source>
</evidence>
<comment type="caution">
    <text evidence="1">The sequence shown here is derived from an EMBL/GenBank/DDBJ whole genome shotgun (WGS) entry which is preliminary data.</text>
</comment>
<evidence type="ECO:0008006" key="2">
    <source>
        <dbReference type="Google" id="ProtNLM"/>
    </source>
</evidence>
<accession>X0W1F5</accession>
<dbReference type="AlphaFoldDB" id="X0W1F5"/>
<name>X0W1F5_9ZZZZ</name>
<organism evidence="1">
    <name type="scientific">marine sediment metagenome</name>
    <dbReference type="NCBI Taxonomy" id="412755"/>
    <lineage>
        <taxon>unclassified sequences</taxon>
        <taxon>metagenomes</taxon>
        <taxon>ecological metagenomes</taxon>
    </lineage>
</organism>
<gene>
    <name evidence="1" type="ORF">S01H1_58136</name>
</gene>
<proteinExistence type="predicted"/>
<reference evidence="1" key="1">
    <citation type="journal article" date="2014" name="Front. Microbiol.">
        <title>High frequency of phylogenetically diverse reductive dehalogenase-homologous genes in deep subseafloor sedimentary metagenomes.</title>
        <authorList>
            <person name="Kawai M."/>
            <person name="Futagami T."/>
            <person name="Toyoda A."/>
            <person name="Takaki Y."/>
            <person name="Nishi S."/>
            <person name="Hori S."/>
            <person name="Arai W."/>
            <person name="Tsubouchi T."/>
            <person name="Morono Y."/>
            <person name="Uchiyama I."/>
            <person name="Ito T."/>
            <person name="Fujiyama A."/>
            <person name="Inagaki F."/>
            <person name="Takami H."/>
        </authorList>
    </citation>
    <scope>NUCLEOTIDE SEQUENCE</scope>
    <source>
        <strain evidence="1">Expedition CK06-06</strain>
    </source>
</reference>
<feature type="non-terminal residue" evidence="1">
    <location>
        <position position="1"/>
    </location>
</feature>
<protein>
    <recommendedName>
        <fullName evidence="2">Phosphoadenosine phosphosulphate reductase domain-containing protein</fullName>
    </recommendedName>
</protein>
<dbReference type="EMBL" id="BARS01037957">
    <property type="protein sequence ID" value="GAG17182.1"/>
    <property type="molecule type" value="Genomic_DNA"/>
</dbReference>